<feature type="region of interest" description="Disordered" evidence="1">
    <location>
        <begin position="441"/>
        <end position="502"/>
    </location>
</feature>
<dbReference type="Proteomes" id="UP000649114">
    <property type="component" value="Unassembled WGS sequence"/>
</dbReference>
<feature type="compositionally biased region" description="Low complexity" evidence="1">
    <location>
        <begin position="183"/>
        <end position="198"/>
    </location>
</feature>
<dbReference type="SMART" id="SM00338">
    <property type="entry name" value="BRLZ"/>
    <property type="match status" value="1"/>
</dbReference>
<feature type="compositionally biased region" description="Low complexity" evidence="1">
    <location>
        <begin position="532"/>
        <end position="543"/>
    </location>
</feature>
<feature type="region of interest" description="Disordered" evidence="1">
    <location>
        <begin position="517"/>
        <end position="543"/>
    </location>
</feature>
<dbReference type="PANTHER" id="PTHR37540:SF5">
    <property type="entry name" value="TRANSCRIPTION FACTOR DOMAIN-CONTAINING PROTEIN"/>
    <property type="match status" value="1"/>
</dbReference>
<dbReference type="Gene3D" id="1.20.5.170">
    <property type="match status" value="1"/>
</dbReference>
<reference evidence="3" key="1">
    <citation type="journal article" date="2020" name="bioRxiv">
        <title>Genomic and phenotypic heterogeneity of clinical isolates of the human pathogens Aspergillus fumigatus, Aspergillus lentulus and Aspergillus fumigatiaffinis.</title>
        <authorList>
            <person name="dos Santos R.A.C."/>
            <person name="Steenwyk J.L."/>
            <person name="Rivero-Menendez O."/>
            <person name="Mead M.E."/>
            <person name="Silva L.P."/>
            <person name="Bastos R.W."/>
            <person name="Alastruey-Izquierdo A."/>
            <person name="Goldman G.H."/>
            <person name="Rokas A."/>
        </authorList>
    </citation>
    <scope>NUCLEOTIDE SEQUENCE</scope>
    <source>
        <strain evidence="3">CNM-CM8927</strain>
    </source>
</reference>
<feature type="compositionally biased region" description="Polar residues" evidence="1">
    <location>
        <begin position="517"/>
        <end position="531"/>
    </location>
</feature>
<evidence type="ECO:0000313" key="3">
    <source>
        <dbReference type="EMBL" id="KAF4202976.1"/>
    </source>
</evidence>
<proteinExistence type="predicted"/>
<evidence type="ECO:0000259" key="2">
    <source>
        <dbReference type="PROSITE" id="PS50217"/>
    </source>
</evidence>
<comment type="caution">
    <text evidence="3">The sequence shown here is derived from an EMBL/GenBank/DDBJ whole genome shotgun (WGS) entry which is preliminary data.</text>
</comment>
<dbReference type="PROSITE" id="PS50217">
    <property type="entry name" value="BZIP"/>
    <property type="match status" value="1"/>
</dbReference>
<dbReference type="InterPro" id="IPR004827">
    <property type="entry name" value="bZIP"/>
</dbReference>
<protein>
    <recommendedName>
        <fullName evidence="2">BZIP domain-containing protein</fullName>
    </recommendedName>
</protein>
<gene>
    <name evidence="3" type="ORF">CNMCM8927_009417</name>
</gene>
<dbReference type="SUPFAM" id="SSF57959">
    <property type="entry name" value="Leucine zipper domain"/>
    <property type="match status" value="1"/>
</dbReference>
<evidence type="ECO:0000313" key="4">
    <source>
        <dbReference type="Proteomes" id="UP000649114"/>
    </source>
</evidence>
<dbReference type="PROSITE" id="PS00036">
    <property type="entry name" value="BZIP_BASIC"/>
    <property type="match status" value="1"/>
</dbReference>
<reference evidence="3" key="2">
    <citation type="submission" date="2020-04" db="EMBL/GenBank/DDBJ databases">
        <authorList>
            <person name="Santos R.A.C."/>
            <person name="Steenwyk J.L."/>
            <person name="Rivero-Menendez O."/>
            <person name="Mead M.E."/>
            <person name="Silva L.P."/>
            <person name="Bastos R.W."/>
            <person name="Alastruey-Izquierdo A."/>
            <person name="Goldman G.H."/>
            <person name="Rokas A."/>
        </authorList>
    </citation>
    <scope>NUCLEOTIDE SEQUENCE</scope>
    <source>
        <strain evidence="3">CNM-CM8927</strain>
    </source>
</reference>
<feature type="compositionally biased region" description="Basic and acidic residues" evidence="1">
    <location>
        <begin position="100"/>
        <end position="110"/>
    </location>
</feature>
<accession>A0AAN5YK93</accession>
<dbReference type="GO" id="GO:0003700">
    <property type="term" value="F:DNA-binding transcription factor activity"/>
    <property type="evidence" value="ECO:0007669"/>
    <property type="project" value="InterPro"/>
</dbReference>
<feature type="compositionally biased region" description="Basic and acidic residues" evidence="1">
    <location>
        <begin position="474"/>
        <end position="501"/>
    </location>
</feature>
<dbReference type="EMBL" id="JAAAPU010000091">
    <property type="protein sequence ID" value="KAF4202976.1"/>
    <property type="molecule type" value="Genomic_DNA"/>
</dbReference>
<feature type="region of interest" description="Disordered" evidence="1">
    <location>
        <begin position="175"/>
        <end position="203"/>
    </location>
</feature>
<feature type="region of interest" description="Disordered" evidence="1">
    <location>
        <begin position="1"/>
        <end position="20"/>
    </location>
</feature>
<dbReference type="AlphaFoldDB" id="A0AAN5YK93"/>
<feature type="domain" description="BZIP" evidence="2">
    <location>
        <begin position="93"/>
        <end position="151"/>
    </location>
</feature>
<organism evidence="3 4">
    <name type="scientific">Aspergillus lentulus</name>
    <dbReference type="NCBI Taxonomy" id="293939"/>
    <lineage>
        <taxon>Eukaryota</taxon>
        <taxon>Fungi</taxon>
        <taxon>Dikarya</taxon>
        <taxon>Ascomycota</taxon>
        <taxon>Pezizomycotina</taxon>
        <taxon>Eurotiomycetes</taxon>
        <taxon>Eurotiomycetidae</taxon>
        <taxon>Eurotiales</taxon>
        <taxon>Aspergillaceae</taxon>
        <taxon>Aspergillus</taxon>
        <taxon>Aspergillus subgen. Fumigati</taxon>
    </lineage>
</organism>
<feature type="region of interest" description="Disordered" evidence="1">
    <location>
        <begin position="75"/>
        <end position="110"/>
    </location>
</feature>
<dbReference type="InterPro" id="IPR046347">
    <property type="entry name" value="bZIP_sf"/>
</dbReference>
<dbReference type="PANTHER" id="PTHR37540">
    <property type="entry name" value="TRANSCRIPTION FACTOR (ACR-2), PUTATIVE-RELATED-RELATED"/>
    <property type="match status" value="1"/>
</dbReference>
<feature type="compositionally biased region" description="Polar residues" evidence="1">
    <location>
        <begin position="86"/>
        <end position="95"/>
    </location>
</feature>
<sequence length="1037" mass="116788">MDMYTHQSMPPRPQQDMPYDLRPRSLQWDEVMDSDSNCTMSPTTSSSLQFPAVHMPAPQELFLLSPQATAAYQDSPVELGGYPDVNATSNPNRRQSQNREAQRRFRERREQERIQLRKKMEELRAENDGLSRLLAETKNANLKLEVDNERLTKELETLRRRWQDVLRLMADMVQQEETGEGGSPSSCSSGMSSSSSSSSRKEVQGLRSSIMMQMLVLLFDEKGESPSRTVMARLGALSGDPQLINLNLVSLQVGHSSGSSQNISLALNLAATGFDKVGGGGESLARLQNEGWSTYQAKEVTILTNPFSVLMAGIVETRDPDSITRDVIDENGNVIRQETLVPIRDEEGKITGYEKVTQGKQETKAEPEEEYEESFDLDWDTVGISESNMHAEQECERQGVEKENAIREEFFRRKNELEEESEIDRRKLRGLLAMTPRGGKPQPILFVDGPSLGRGGDAKSRNTRSALIRRRISEKRSTYRQEEEAKREQLIAERQTRDRQLAHQGCTCRTVRDQDQAQAHGSFEHQTTGTRTSVTVPQSQTQTQNSISDGTLFRICGTCGGVRVSNPAQGSTSPALSLSIVSSRVDPFSPVDANVGPSVDDLLHHAFMNLWPNFRRADYAGRCYQSRLAPNWENNILIYTTLWAASCHRDVLRISYGSNPVLDTRDQLYYKGRLLRLLRDHVADYTNEEWRDGVILAILHLAVNETTRRDLSRDPSPFTPPFVNMQSLSFYGSRDYHSMHWNVICDLLRQLGGIQTIKLFALGWLITIADLMKAAHALTKPLFPRVDVEGNEINLPSPLRVFPLPDDSSTTKNVGFKYLLSVCPPVQGPIVDVFLHLSEYSTLVQWYYNRHLDPSDCDSFADVRNQVHHAIFSLPDEQDPVESVLDMCDLSPDDFSVSHGLYLTCRLAANLYATHVTFPLPRSALIRAMILPLLASKLDQMTQVECSPLLLWCATVAAIAAEEMPEHPRLVEHVETLCRRLSVTSYPLFVGILETFAWVEVACSEGCQRLWERLAVQSAEGVAWSYTDDEPSRLIMP</sequence>
<name>A0AAN5YK93_ASPLE</name>
<evidence type="ECO:0000256" key="1">
    <source>
        <dbReference type="SAM" id="MobiDB-lite"/>
    </source>
</evidence>